<reference evidence="2" key="1">
    <citation type="journal article" date="2019" name="Int. J. Syst. Evol. Microbiol.">
        <title>The Global Catalogue of Microorganisms (GCM) 10K type strain sequencing project: providing services to taxonomists for standard genome sequencing and annotation.</title>
        <authorList>
            <consortium name="The Broad Institute Genomics Platform"/>
            <consortium name="The Broad Institute Genome Sequencing Center for Infectious Disease"/>
            <person name="Wu L."/>
            <person name="Ma J."/>
        </authorList>
    </citation>
    <scope>NUCLEOTIDE SEQUENCE [LARGE SCALE GENOMIC DNA]</scope>
    <source>
        <strain evidence="2">KCTC 32514</strain>
    </source>
</reference>
<gene>
    <name evidence="1" type="ORF">ACFS29_07610</name>
</gene>
<evidence type="ECO:0008006" key="3">
    <source>
        <dbReference type="Google" id="ProtNLM"/>
    </source>
</evidence>
<accession>A0ABW5ZU06</accession>
<evidence type="ECO:0000313" key="2">
    <source>
        <dbReference type="Proteomes" id="UP001597548"/>
    </source>
</evidence>
<dbReference type="EMBL" id="JBHUOS010000006">
    <property type="protein sequence ID" value="MFD2915498.1"/>
    <property type="molecule type" value="Genomic_DNA"/>
</dbReference>
<comment type="caution">
    <text evidence="1">The sequence shown here is derived from an EMBL/GenBank/DDBJ whole genome shotgun (WGS) entry which is preliminary data.</text>
</comment>
<proteinExistence type="predicted"/>
<name>A0ABW5ZU06_9FLAO</name>
<keyword evidence="2" id="KW-1185">Reference proteome</keyword>
<dbReference type="RefSeq" id="WP_194509976.1">
    <property type="nucleotide sequence ID" value="NZ_JADILU010000014.1"/>
</dbReference>
<sequence>MKQAIIIIFLLSSITSFSQKKELQDIVGNWICTKAEFNAESSDSRIEKYLTLFKDSEFCFDNNEKFTLKKTNAENVSQIIIDSYWKLNKENQIIIDYKNPSSILKIVIETKEKEIYFLLFDQTMSLKMERVN</sequence>
<evidence type="ECO:0000313" key="1">
    <source>
        <dbReference type="EMBL" id="MFD2915498.1"/>
    </source>
</evidence>
<organism evidence="1 2">
    <name type="scientific">Psychroserpens luteus</name>
    <dbReference type="NCBI Taxonomy" id="1434066"/>
    <lineage>
        <taxon>Bacteria</taxon>
        <taxon>Pseudomonadati</taxon>
        <taxon>Bacteroidota</taxon>
        <taxon>Flavobacteriia</taxon>
        <taxon>Flavobacteriales</taxon>
        <taxon>Flavobacteriaceae</taxon>
        <taxon>Psychroserpens</taxon>
    </lineage>
</organism>
<protein>
    <recommendedName>
        <fullName evidence="3">Lipocalin-like domain-containing protein</fullName>
    </recommendedName>
</protein>
<dbReference type="Proteomes" id="UP001597548">
    <property type="component" value="Unassembled WGS sequence"/>
</dbReference>